<evidence type="ECO:0008006" key="4">
    <source>
        <dbReference type="Google" id="ProtNLM"/>
    </source>
</evidence>
<keyword evidence="3" id="KW-1185">Reference proteome</keyword>
<reference evidence="2 3" key="1">
    <citation type="submission" date="2022-01" db="EMBL/GenBank/DDBJ databases">
        <authorList>
            <person name="Riesco R."/>
            <person name="Trujillo M.E."/>
        </authorList>
    </citation>
    <scope>NUCLEOTIDE SEQUENCE [LARGE SCALE GENOMIC DNA]</scope>
    <source>
        <strain evidence="2 3">NIE79</strain>
    </source>
</reference>
<keyword evidence="1" id="KW-1133">Transmembrane helix</keyword>
<sequence length="149" mass="15891">MGISLVMIFPAALILLAAVADPRRAPRRARVSVLVGVLLAIVAGVVLAGGIYPALTSPPVGFIVHTSSEFTATEPTFERVVQRAPSGYGVEDGVRVDAAGDGDGPTITIQFRSNLSADGQERLRRHLAEVPGVTKVCSWYRDNHLRSRC</sequence>
<evidence type="ECO:0000313" key="2">
    <source>
        <dbReference type="EMBL" id="MCG5444101.1"/>
    </source>
</evidence>
<name>A0ABS9N2F0_9ACTN</name>
<dbReference type="RefSeq" id="WP_238679256.1">
    <property type="nucleotide sequence ID" value="NZ_JAKKFD010000022.1"/>
</dbReference>
<gene>
    <name evidence="2" type="ORF">NIE79_002245</name>
</gene>
<protein>
    <recommendedName>
        <fullName evidence="4">DUF4190 domain-containing protein</fullName>
    </recommendedName>
</protein>
<feature type="transmembrane region" description="Helical" evidence="1">
    <location>
        <begin position="30"/>
        <end position="55"/>
    </location>
</feature>
<dbReference type="EMBL" id="JAKKFD010000022">
    <property type="protein sequence ID" value="MCG5444101.1"/>
    <property type="molecule type" value="Genomic_DNA"/>
</dbReference>
<dbReference type="Proteomes" id="UP001201629">
    <property type="component" value="Unassembled WGS sequence"/>
</dbReference>
<keyword evidence="1" id="KW-0472">Membrane</keyword>
<proteinExistence type="predicted"/>
<evidence type="ECO:0000256" key="1">
    <source>
        <dbReference type="SAM" id="Phobius"/>
    </source>
</evidence>
<keyword evidence="1" id="KW-0812">Transmembrane</keyword>
<accession>A0ABS9N2F0</accession>
<comment type="caution">
    <text evidence="2">The sequence shown here is derived from an EMBL/GenBank/DDBJ whole genome shotgun (WGS) entry which is preliminary data.</text>
</comment>
<evidence type="ECO:0000313" key="3">
    <source>
        <dbReference type="Proteomes" id="UP001201629"/>
    </source>
</evidence>
<organism evidence="2 3">
    <name type="scientific">Micromonospora trifolii</name>
    <dbReference type="NCBI Taxonomy" id="2911208"/>
    <lineage>
        <taxon>Bacteria</taxon>
        <taxon>Bacillati</taxon>
        <taxon>Actinomycetota</taxon>
        <taxon>Actinomycetes</taxon>
        <taxon>Micromonosporales</taxon>
        <taxon>Micromonosporaceae</taxon>
        <taxon>Micromonospora</taxon>
    </lineage>
</organism>